<dbReference type="InterPro" id="IPR023606">
    <property type="entry name" value="CoA-Trfase_III_dom_1_sf"/>
</dbReference>
<dbReference type="Gene3D" id="3.40.50.10540">
    <property type="entry name" value="Crotonobetainyl-coa:carnitine coa-transferase, domain 1"/>
    <property type="match status" value="1"/>
</dbReference>
<comment type="caution">
    <text evidence="3">The sequence shown here is derived from an EMBL/GenBank/DDBJ whole genome shotgun (WGS) entry which is preliminary data.</text>
</comment>
<keyword evidence="4" id="KW-1185">Reference proteome</keyword>
<dbReference type="PANTHER" id="PTHR48207">
    <property type="entry name" value="SUCCINATE--HYDROXYMETHYLGLUTARATE COA-TRANSFERASE"/>
    <property type="match status" value="1"/>
</dbReference>
<proteinExistence type="predicted"/>
<dbReference type="InterPro" id="IPR050483">
    <property type="entry name" value="CoA-transferase_III_domain"/>
</dbReference>
<feature type="region of interest" description="Disordered" evidence="2">
    <location>
        <begin position="1"/>
        <end position="20"/>
    </location>
</feature>
<organism evidence="3 4">
    <name type="scientific">Bradyrhizobium campsiandrae</name>
    <dbReference type="NCBI Taxonomy" id="1729892"/>
    <lineage>
        <taxon>Bacteria</taxon>
        <taxon>Pseudomonadati</taxon>
        <taxon>Pseudomonadota</taxon>
        <taxon>Alphaproteobacteria</taxon>
        <taxon>Hyphomicrobiales</taxon>
        <taxon>Nitrobacteraceae</taxon>
        <taxon>Bradyrhizobium</taxon>
    </lineage>
</organism>
<dbReference type="Pfam" id="PF02515">
    <property type="entry name" value="CoA_transf_3"/>
    <property type="match status" value="1"/>
</dbReference>
<dbReference type="Gene3D" id="3.30.1540.10">
    <property type="entry name" value="formyl-coa transferase, domain 3"/>
    <property type="match status" value="1"/>
</dbReference>
<gene>
    <name evidence="3" type="ORF">HA482_28960</name>
</gene>
<dbReference type="PANTHER" id="PTHR48207:SF4">
    <property type="entry name" value="BLL6097 PROTEIN"/>
    <property type="match status" value="1"/>
</dbReference>
<dbReference type="GO" id="GO:0016740">
    <property type="term" value="F:transferase activity"/>
    <property type="evidence" value="ECO:0007669"/>
    <property type="project" value="UniProtKB-KW"/>
</dbReference>
<accession>A0ABR7UFG2</accession>
<dbReference type="InterPro" id="IPR044855">
    <property type="entry name" value="CoA-Trfase_III_dom3_sf"/>
</dbReference>
<dbReference type="RefSeq" id="WP_188107540.1">
    <property type="nucleotide sequence ID" value="NZ_JAANIH010000082.1"/>
</dbReference>
<evidence type="ECO:0000256" key="2">
    <source>
        <dbReference type="SAM" id="MobiDB-lite"/>
    </source>
</evidence>
<keyword evidence="1 3" id="KW-0808">Transferase</keyword>
<dbReference type="EMBL" id="JAATTO010000047">
    <property type="protein sequence ID" value="MBC9982244.1"/>
    <property type="molecule type" value="Genomic_DNA"/>
</dbReference>
<evidence type="ECO:0000256" key="1">
    <source>
        <dbReference type="ARBA" id="ARBA00022679"/>
    </source>
</evidence>
<evidence type="ECO:0000313" key="3">
    <source>
        <dbReference type="EMBL" id="MBC9982244.1"/>
    </source>
</evidence>
<name>A0ABR7UFG2_9BRAD</name>
<evidence type="ECO:0000313" key="4">
    <source>
        <dbReference type="Proteomes" id="UP000639516"/>
    </source>
</evidence>
<sequence>MFEKRRIDDLPVHPTRDETKPSAVNGLKVVDLTHFIAGPLATMILADFGADVIKIEPPLKGDDFRYYPPQDPAMPAQGGPFLWTNRNKRSVAIDVKTPEGVQVALDLIAQADVLIENFSTDVMSRFGLGYERCATLNPRLIYCSVSAYGREGPYADRLGFDPVAQAESGFISMNGYADRPGVRSSASVMDISTAMMASNAILLALLARERTGKGQQLEVALFDTAILMTGFASMQQLMTGKDPQRHGNTSPDTCPTGVFATSDHPFYLICGNDKIFQRLVTEVLDRPDLAKNPNFARSADRLKNREFIFKVLEEEFSAYPWSHWQQRLRSAAVPHGEVRTLGEALHSGEARSRGLVTKIPHPVVGWIPNVGSPIRLSDTPAVTPRAAPAVGQHTDEVLRSVLGYDDGKISSLRQAGALGSPDKARA</sequence>
<dbReference type="SUPFAM" id="SSF89796">
    <property type="entry name" value="CoA-transferase family III (CaiB/BaiF)"/>
    <property type="match status" value="1"/>
</dbReference>
<dbReference type="InterPro" id="IPR003673">
    <property type="entry name" value="CoA-Trfase_fam_III"/>
</dbReference>
<protein>
    <submittedName>
        <fullName evidence="3">CoA transferase</fullName>
    </submittedName>
</protein>
<dbReference type="Proteomes" id="UP000639516">
    <property type="component" value="Unassembled WGS sequence"/>
</dbReference>
<reference evidence="3 4" key="1">
    <citation type="journal article" date="2020" name="Arch. Microbiol.">
        <title>Bradyrhizobium campsiandrae sp. nov., a nitrogen-fixing bacterial strain isolated from a native leguminous tree from the Amazon adapted to flooded conditions.</title>
        <authorList>
            <person name="Cabral Michel D."/>
            <person name="Martins da Costa E."/>
            <person name="Azarias Guimaraes A."/>
            <person name="Soares de Carvalho T."/>
            <person name="Santos de Castro Caputo P."/>
            <person name="Willems A."/>
            <person name="de Souza Moreira F.M."/>
        </authorList>
    </citation>
    <scope>NUCLEOTIDE SEQUENCE [LARGE SCALE GENOMIC DNA]</scope>
    <source>
        <strain evidence="4">INPA 384B</strain>
    </source>
</reference>